<evidence type="ECO:0000259" key="4">
    <source>
        <dbReference type="Pfam" id="PF01212"/>
    </source>
</evidence>
<dbReference type="GO" id="GO:0006567">
    <property type="term" value="P:L-threonine catabolic process"/>
    <property type="evidence" value="ECO:0007669"/>
    <property type="project" value="TreeGrafter"/>
</dbReference>
<evidence type="ECO:0000256" key="3">
    <source>
        <dbReference type="ARBA" id="ARBA00022898"/>
    </source>
</evidence>
<dbReference type="InterPro" id="IPR015422">
    <property type="entry name" value="PyrdxlP-dep_Trfase_small"/>
</dbReference>
<dbReference type="InterPro" id="IPR015421">
    <property type="entry name" value="PyrdxlP-dep_Trfase_major"/>
</dbReference>
<protein>
    <recommendedName>
        <fullName evidence="4">Aromatic amino acid beta-eliminating lyase/threonine aldolase domain-containing protein</fullName>
    </recommendedName>
</protein>
<dbReference type="InterPro" id="IPR015424">
    <property type="entry name" value="PyrdxlP-dep_Trfase"/>
</dbReference>
<keyword evidence="3" id="KW-0663">Pyridoxal phosphate</keyword>
<dbReference type="SUPFAM" id="SSF53383">
    <property type="entry name" value="PLP-dependent transferases"/>
    <property type="match status" value="1"/>
</dbReference>
<organism evidence="5 6">
    <name type="scientific">Dictyobacter aurantiacus</name>
    <dbReference type="NCBI Taxonomy" id="1936993"/>
    <lineage>
        <taxon>Bacteria</taxon>
        <taxon>Bacillati</taxon>
        <taxon>Chloroflexota</taxon>
        <taxon>Ktedonobacteria</taxon>
        <taxon>Ktedonobacterales</taxon>
        <taxon>Dictyobacteraceae</taxon>
        <taxon>Dictyobacter</taxon>
    </lineage>
</organism>
<dbReference type="RefSeq" id="WP_126602470.1">
    <property type="nucleotide sequence ID" value="NZ_BIFQ01000002.1"/>
</dbReference>
<dbReference type="EMBL" id="BIFQ01000002">
    <property type="protein sequence ID" value="GCE09756.1"/>
    <property type="molecule type" value="Genomic_DNA"/>
</dbReference>
<evidence type="ECO:0000313" key="5">
    <source>
        <dbReference type="EMBL" id="GCE09756.1"/>
    </source>
</evidence>
<dbReference type="GO" id="GO:0005829">
    <property type="term" value="C:cytosol"/>
    <property type="evidence" value="ECO:0007669"/>
    <property type="project" value="TreeGrafter"/>
</dbReference>
<keyword evidence="6" id="KW-1185">Reference proteome</keyword>
<proteinExistence type="inferred from homology"/>
<accession>A0A401ZSH5</accession>
<feature type="domain" description="Aromatic amino acid beta-eliminating lyase/threonine aldolase" evidence="4">
    <location>
        <begin position="46"/>
        <end position="298"/>
    </location>
</feature>
<sequence length="373" mass="41792">MTNARDPRAVRKSCRRSIAGHYTYQQTLPQILHELADSVQPEEAPDLYGSGALINDFEAEVARLLGKESAVFMPSGTMCQQIALRIWTDRRHLSRVGFHPTAHLELHEFQAPQRLHDLQTVLIGSPYQLMTLADLQAVKEPLGALLLELPQREIGGQLPTWDELTAMTSWARERGIVLHMDGARLWECKPYYQRDYAEIAGLFDSVYVSFYKSLGGIAGAVLAGPADVIDEARIWQRRQGGNLYQLYPYVLSARKGLAERLDRMEAYHQKAKAIAAALSAFPQIEIMPAVPQTHMMHVFIRGEREELNGAALEVAEESGTWLFGGVAPTQIPAYQKFELSVGDASLDVSDEEIATLFQQLFDKVEQSKVERSL</sequence>
<reference evidence="6" key="1">
    <citation type="submission" date="2018-12" db="EMBL/GenBank/DDBJ databases">
        <title>Tengunoibacter tsumagoiensis gen. nov., sp. nov., Dictyobacter kobayashii sp. nov., D. alpinus sp. nov., and D. joshuensis sp. nov. and description of Dictyobacteraceae fam. nov. within the order Ktedonobacterales isolated from Tengu-no-mugimeshi.</title>
        <authorList>
            <person name="Wang C.M."/>
            <person name="Zheng Y."/>
            <person name="Sakai Y."/>
            <person name="Toyoda A."/>
            <person name="Minakuchi Y."/>
            <person name="Abe K."/>
            <person name="Yokota A."/>
            <person name="Yabe S."/>
        </authorList>
    </citation>
    <scope>NUCLEOTIDE SEQUENCE [LARGE SCALE GENOMIC DNA]</scope>
    <source>
        <strain evidence="6">S-27</strain>
    </source>
</reference>
<dbReference type="PANTHER" id="PTHR48097:SF9">
    <property type="entry name" value="L-THREONINE ALDOLASE"/>
    <property type="match status" value="1"/>
</dbReference>
<comment type="caution">
    <text evidence="5">The sequence shown here is derived from an EMBL/GenBank/DDBJ whole genome shotgun (WGS) entry which is preliminary data.</text>
</comment>
<dbReference type="Pfam" id="PF01212">
    <property type="entry name" value="Beta_elim_lyase"/>
    <property type="match status" value="1"/>
</dbReference>
<dbReference type="Proteomes" id="UP000287224">
    <property type="component" value="Unassembled WGS sequence"/>
</dbReference>
<dbReference type="GO" id="GO:0006545">
    <property type="term" value="P:glycine biosynthetic process"/>
    <property type="evidence" value="ECO:0007669"/>
    <property type="project" value="TreeGrafter"/>
</dbReference>
<gene>
    <name evidence="5" type="ORF">KDAU_70850</name>
</gene>
<comment type="similarity">
    <text evidence="2">Belongs to the threonine aldolase family.</text>
</comment>
<comment type="cofactor">
    <cofactor evidence="1">
        <name>pyridoxal 5'-phosphate</name>
        <dbReference type="ChEBI" id="CHEBI:597326"/>
    </cofactor>
</comment>
<dbReference type="OrthoDB" id="9774495at2"/>
<dbReference type="PANTHER" id="PTHR48097">
    <property type="entry name" value="L-THREONINE ALDOLASE-RELATED"/>
    <property type="match status" value="1"/>
</dbReference>
<name>A0A401ZSH5_9CHLR</name>
<dbReference type="GO" id="GO:0008732">
    <property type="term" value="F:L-allo-threonine aldolase activity"/>
    <property type="evidence" value="ECO:0007669"/>
    <property type="project" value="TreeGrafter"/>
</dbReference>
<dbReference type="AlphaFoldDB" id="A0A401ZSH5"/>
<evidence type="ECO:0000256" key="1">
    <source>
        <dbReference type="ARBA" id="ARBA00001933"/>
    </source>
</evidence>
<dbReference type="InterPro" id="IPR001597">
    <property type="entry name" value="ArAA_b-elim_lyase/Thr_aldolase"/>
</dbReference>
<evidence type="ECO:0000313" key="6">
    <source>
        <dbReference type="Proteomes" id="UP000287224"/>
    </source>
</evidence>
<dbReference type="Gene3D" id="3.90.1150.10">
    <property type="entry name" value="Aspartate Aminotransferase, domain 1"/>
    <property type="match status" value="1"/>
</dbReference>
<evidence type="ECO:0000256" key="2">
    <source>
        <dbReference type="ARBA" id="ARBA00006966"/>
    </source>
</evidence>
<dbReference type="Gene3D" id="3.40.640.10">
    <property type="entry name" value="Type I PLP-dependent aspartate aminotransferase-like (Major domain)"/>
    <property type="match status" value="1"/>
</dbReference>